<sequence length="120" mass="13885">VHRFSWLNFKIDFRAGFQSDLRGCRRDTSADLLDYDKIVEEYTKNLGFVLVKQILVKGPSGKFYLLEGSEGIKTLQCLLNEQFKVVNLFVVDDFEETVFAPNIIHHSETYLVECEYGPDL</sequence>
<accession>A0A9J6B1K9</accession>
<dbReference type="EMBL" id="JACXVP010000001">
    <property type="protein sequence ID" value="KAG5630255.1"/>
    <property type="molecule type" value="Genomic_DNA"/>
</dbReference>
<dbReference type="OrthoDB" id="1294252at2759"/>
<protein>
    <submittedName>
        <fullName evidence="1">Uncharacterized protein</fullName>
    </submittedName>
</protein>
<dbReference type="AlphaFoldDB" id="A0A9J6B1K9"/>
<evidence type="ECO:0000313" key="2">
    <source>
        <dbReference type="Proteomes" id="UP000824120"/>
    </source>
</evidence>
<reference evidence="1 2" key="1">
    <citation type="submission" date="2020-09" db="EMBL/GenBank/DDBJ databases">
        <title>De no assembly of potato wild relative species, Solanum commersonii.</title>
        <authorList>
            <person name="Cho K."/>
        </authorList>
    </citation>
    <scope>NUCLEOTIDE SEQUENCE [LARGE SCALE GENOMIC DNA]</scope>
    <source>
        <strain evidence="1">LZ3.2</strain>
        <tissue evidence="1">Leaf</tissue>
    </source>
</reference>
<feature type="non-terminal residue" evidence="1">
    <location>
        <position position="120"/>
    </location>
</feature>
<dbReference type="Proteomes" id="UP000824120">
    <property type="component" value="Chromosome 1"/>
</dbReference>
<name>A0A9J6B1K9_SOLCO</name>
<proteinExistence type="predicted"/>
<evidence type="ECO:0000313" key="1">
    <source>
        <dbReference type="EMBL" id="KAG5630255.1"/>
    </source>
</evidence>
<comment type="caution">
    <text evidence="1">The sequence shown here is derived from an EMBL/GenBank/DDBJ whole genome shotgun (WGS) entry which is preliminary data.</text>
</comment>
<gene>
    <name evidence="1" type="ORF">H5410_001972</name>
</gene>
<keyword evidence="2" id="KW-1185">Reference proteome</keyword>
<organism evidence="1 2">
    <name type="scientific">Solanum commersonii</name>
    <name type="common">Commerson's wild potato</name>
    <name type="synonym">Commerson's nightshade</name>
    <dbReference type="NCBI Taxonomy" id="4109"/>
    <lineage>
        <taxon>Eukaryota</taxon>
        <taxon>Viridiplantae</taxon>
        <taxon>Streptophyta</taxon>
        <taxon>Embryophyta</taxon>
        <taxon>Tracheophyta</taxon>
        <taxon>Spermatophyta</taxon>
        <taxon>Magnoliopsida</taxon>
        <taxon>eudicotyledons</taxon>
        <taxon>Gunneridae</taxon>
        <taxon>Pentapetalae</taxon>
        <taxon>asterids</taxon>
        <taxon>lamiids</taxon>
        <taxon>Solanales</taxon>
        <taxon>Solanaceae</taxon>
        <taxon>Solanoideae</taxon>
        <taxon>Solaneae</taxon>
        <taxon>Solanum</taxon>
    </lineage>
</organism>